<dbReference type="AlphaFoldDB" id="A0A0S4IRQ0"/>
<dbReference type="VEuPathDB" id="TriTrypDB:BSAL_63175"/>
<feature type="non-terminal residue" evidence="1">
    <location>
        <position position="1"/>
    </location>
</feature>
<name>A0A0S4IRQ0_BODSA</name>
<evidence type="ECO:0000313" key="2">
    <source>
        <dbReference type="Proteomes" id="UP000051952"/>
    </source>
</evidence>
<gene>
    <name evidence="1" type="ORF">BSAL_63175</name>
</gene>
<keyword evidence="2" id="KW-1185">Reference proteome</keyword>
<protein>
    <submittedName>
        <fullName evidence="1">Uncharacterized protein</fullName>
    </submittedName>
</protein>
<dbReference type="EMBL" id="CYKH01000342">
    <property type="protein sequence ID" value="CUF51224.1"/>
    <property type="molecule type" value="Genomic_DNA"/>
</dbReference>
<organism evidence="1 2">
    <name type="scientific">Bodo saltans</name>
    <name type="common">Flagellated protozoan</name>
    <dbReference type="NCBI Taxonomy" id="75058"/>
    <lineage>
        <taxon>Eukaryota</taxon>
        <taxon>Discoba</taxon>
        <taxon>Euglenozoa</taxon>
        <taxon>Kinetoplastea</taxon>
        <taxon>Metakinetoplastina</taxon>
        <taxon>Eubodonida</taxon>
        <taxon>Bodonidae</taxon>
        <taxon>Bodo</taxon>
    </lineage>
</organism>
<dbReference type="Proteomes" id="UP000051952">
    <property type="component" value="Unassembled WGS sequence"/>
</dbReference>
<proteinExistence type="predicted"/>
<sequence length="84" mass="9410">PNRPDGVKLVIPESLKSPPKSWFPRHLHFVWRGIKEHYWGVEKKEKKPEAADSSASTCRFFGKGSAVVAPEAQQENVLAPAETK</sequence>
<evidence type="ECO:0000313" key="1">
    <source>
        <dbReference type="EMBL" id="CUF51224.1"/>
    </source>
</evidence>
<accession>A0A0S4IRQ0</accession>
<reference evidence="2" key="1">
    <citation type="submission" date="2015-09" db="EMBL/GenBank/DDBJ databases">
        <authorList>
            <consortium name="Pathogen Informatics"/>
        </authorList>
    </citation>
    <scope>NUCLEOTIDE SEQUENCE [LARGE SCALE GENOMIC DNA]</scope>
    <source>
        <strain evidence="2">Lake Konstanz</strain>
    </source>
</reference>